<name>A0A9W7AF14_9STRA</name>
<keyword evidence="3" id="KW-1185">Reference proteome</keyword>
<evidence type="ECO:0000256" key="1">
    <source>
        <dbReference type="SAM" id="MobiDB-lite"/>
    </source>
</evidence>
<comment type="caution">
    <text evidence="2">The sequence shown here is derived from an EMBL/GenBank/DDBJ whole genome shotgun (WGS) entry which is preliminary data.</text>
</comment>
<sequence length="96" mass="10605">MNCQKCNFGICRSCLVYVGKPDELPSDDTNEADANADTTVVQNNDGDEEEDEQTSSNPGDPVDVQEEEEFQHNPLQQGVSESTGIELKEREKTPKS</sequence>
<feature type="compositionally biased region" description="Basic and acidic residues" evidence="1">
    <location>
        <begin position="86"/>
        <end position="96"/>
    </location>
</feature>
<dbReference type="OrthoDB" id="10609812at2759"/>
<feature type="region of interest" description="Disordered" evidence="1">
    <location>
        <begin position="19"/>
        <end position="96"/>
    </location>
</feature>
<accession>A0A9W7AF14</accession>
<evidence type="ECO:0000313" key="2">
    <source>
        <dbReference type="EMBL" id="GMH68745.1"/>
    </source>
</evidence>
<dbReference type="AlphaFoldDB" id="A0A9W7AF14"/>
<proteinExistence type="predicted"/>
<dbReference type="Proteomes" id="UP001165085">
    <property type="component" value="Unassembled WGS sequence"/>
</dbReference>
<organism evidence="2 3">
    <name type="scientific">Triparma strigata</name>
    <dbReference type="NCBI Taxonomy" id="1606541"/>
    <lineage>
        <taxon>Eukaryota</taxon>
        <taxon>Sar</taxon>
        <taxon>Stramenopiles</taxon>
        <taxon>Ochrophyta</taxon>
        <taxon>Bolidophyceae</taxon>
        <taxon>Parmales</taxon>
        <taxon>Triparmaceae</taxon>
        <taxon>Triparma</taxon>
    </lineage>
</organism>
<protein>
    <submittedName>
        <fullName evidence="2">Uncharacterized protein</fullName>
    </submittedName>
</protein>
<feature type="compositionally biased region" description="Polar residues" evidence="1">
    <location>
        <begin position="73"/>
        <end position="83"/>
    </location>
</feature>
<dbReference type="EMBL" id="BRXY01000127">
    <property type="protein sequence ID" value="GMH68745.1"/>
    <property type="molecule type" value="Genomic_DNA"/>
</dbReference>
<gene>
    <name evidence="2" type="ORF">TrST_g4407</name>
</gene>
<evidence type="ECO:0000313" key="3">
    <source>
        <dbReference type="Proteomes" id="UP001165085"/>
    </source>
</evidence>
<reference evidence="3" key="1">
    <citation type="journal article" date="2023" name="Commun. Biol.">
        <title>Genome analysis of Parmales, the sister group of diatoms, reveals the evolutionary specialization of diatoms from phago-mixotrophs to photoautotrophs.</title>
        <authorList>
            <person name="Ban H."/>
            <person name="Sato S."/>
            <person name="Yoshikawa S."/>
            <person name="Yamada K."/>
            <person name="Nakamura Y."/>
            <person name="Ichinomiya M."/>
            <person name="Sato N."/>
            <person name="Blanc-Mathieu R."/>
            <person name="Endo H."/>
            <person name="Kuwata A."/>
            <person name="Ogata H."/>
        </authorList>
    </citation>
    <scope>NUCLEOTIDE SEQUENCE [LARGE SCALE GENOMIC DNA]</scope>
    <source>
        <strain evidence="3">NIES 3701</strain>
    </source>
</reference>